<dbReference type="GeneID" id="20217564"/>
<feature type="site" description="Transition state stabilizer" evidence="13">
    <location>
        <position position="213"/>
    </location>
</feature>
<keyword evidence="9 12" id="KW-0460">Magnesium</keyword>
<feature type="binding site" evidence="12">
    <location>
        <position position="211"/>
    </location>
    <ligand>
        <name>Mg(2+)</name>
        <dbReference type="ChEBI" id="CHEBI:18420"/>
        <label>1</label>
    </ligand>
</feature>
<dbReference type="eggNOG" id="KOG1294">
    <property type="taxonomic scope" value="Eukaryota"/>
</dbReference>
<accession>T1G917</accession>
<organism evidence="17 18">
    <name type="scientific">Helobdella robusta</name>
    <name type="common">Californian leech</name>
    <dbReference type="NCBI Taxonomy" id="6412"/>
    <lineage>
        <taxon>Eukaryota</taxon>
        <taxon>Metazoa</taxon>
        <taxon>Spiralia</taxon>
        <taxon>Lophotrochozoa</taxon>
        <taxon>Annelida</taxon>
        <taxon>Clitellata</taxon>
        <taxon>Hirudinea</taxon>
        <taxon>Rhynchobdellida</taxon>
        <taxon>Glossiphoniidae</taxon>
        <taxon>Helobdella</taxon>
    </lineage>
</organism>
<dbReference type="InterPro" id="IPR010666">
    <property type="entry name" value="Znf_GRF"/>
</dbReference>
<feature type="active site" evidence="11">
    <location>
        <position position="170"/>
    </location>
</feature>
<comment type="catalytic activity">
    <reaction evidence="1">
        <text>Exonucleolytic cleavage in the 3'- to 5'-direction to yield nucleoside 5'-phosphates.</text>
        <dbReference type="EC" id="3.1.11.2"/>
    </reaction>
</comment>
<dbReference type="Pfam" id="PF06839">
    <property type="entry name" value="Zn_ribbon_GRF"/>
    <property type="match status" value="1"/>
</dbReference>
<dbReference type="InParanoid" id="T1G917"/>
<feature type="binding site" evidence="12">
    <location>
        <position position="43"/>
    </location>
    <ligand>
        <name>Mg(2+)</name>
        <dbReference type="ChEBI" id="CHEBI:18420"/>
        <label>1</label>
    </ligand>
</feature>
<keyword evidence="18" id="KW-1185">Reference proteome</keyword>
<dbReference type="GO" id="GO:0008081">
    <property type="term" value="F:phosphoric diester hydrolase activity"/>
    <property type="evidence" value="ECO:0000318"/>
    <property type="project" value="GO_Central"/>
</dbReference>
<protein>
    <recommendedName>
        <fullName evidence="4">DNA-(apurinic or apyrimidinic site) endonuclease 2</fullName>
        <ecNumber evidence="3">3.1.11.2</ecNumber>
    </recommendedName>
</protein>
<evidence type="ECO:0000256" key="2">
    <source>
        <dbReference type="ARBA" id="ARBA00007092"/>
    </source>
</evidence>
<evidence type="ECO:0000259" key="15">
    <source>
        <dbReference type="PROSITE" id="PS51999"/>
    </source>
</evidence>
<dbReference type="GO" id="GO:0003906">
    <property type="term" value="F:DNA-(apurinic or apyrimidinic site) endonuclease activity"/>
    <property type="evidence" value="ECO:0000318"/>
    <property type="project" value="GO_Central"/>
</dbReference>
<feature type="site" description="Important for catalytic activity" evidence="13">
    <location>
        <position position="304"/>
    </location>
</feature>
<dbReference type="EC" id="3.1.11.2" evidence="3"/>
<dbReference type="GO" id="GO:0005634">
    <property type="term" value="C:nucleus"/>
    <property type="evidence" value="ECO:0000318"/>
    <property type="project" value="GO_Central"/>
</dbReference>
<reference evidence="17" key="3">
    <citation type="submission" date="2015-06" db="UniProtKB">
        <authorList>
            <consortium name="EnsemblMetazoa"/>
        </authorList>
    </citation>
    <scope>IDENTIFICATION</scope>
</reference>
<dbReference type="RefSeq" id="XP_009019767.1">
    <property type="nucleotide sequence ID" value="XM_009021519.1"/>
</dbReference>
<dbReference type="AlphaFoldDB" id="T1G917"/>
<gene>
    <name evidence="17" type="primary">20217564</name>
    <name evidence="16" type="ORF">HELRODRAFT_94522</name>
</gene>
<feature type="binding site" evidence="12">
    <location>
        <position position="330"/>
    </location>
    <ligand>
        <name>Mg(2+)</name>
        <dbReference type="ChEBI" id="CHEBI:18420"/>
        <label>1</label>
    </ligand>
</feature>
<evidence type="ECO:0000256" key="6">
    <source>
        <dbReference type="ARBA" id="ARBA00022771"/>
    </source>
</evidence>
<reference evidence="18" key="1">
    <citation type="submission" date="2012-12" db="EMBL/GenBank/DDBJ databases">
        <authorList>
            <person name="Hellsten U."/>
            <person name="Grimwood J."/>
            <person name="Chapman J.A."/>
            <person name="Shapiro H."/>
            <person name="Aerts A."/>
            <person name="Otillar R.P."/>
            <person name="Terry A.Y."/>
            <person name="Boore J.L."/>
            <person name="Simakov O."/>
            <person name="Marletaz F."/>
            <person name="Cho S.-J."/>
            <person name="Edsinger-Gonzales E."/>
            <person name="Havlak P."/>
            <person name="Kuo D.-H."/>
            <person name="Larsson T."/>
            <person name="Lv J."/>
            <person name="Arendt D."/>
            <person name="Savage R."/>
            <person name="Osoegawa K."/>
            <person name="de Jong P."/>
            <person name="Lindberg D.R."/>
            <person name="Seaver E.C."/>
            <person name="Weisblat D.A."/>
            <person name="Putnam N.H."/>
            <person name="Grigoriev I.V."/>
            <person name="Rokhsar D.S."/>
        </authorList>
    </citation>
    <scope>NUCLEOTIDE SEQUENCE</scope>
</reference>
<evidence type="ECO:0000256" key="5">
    <source>
        <dbReference type="ARBA" id="ARBA00022723"/>
    </source>
</evidence>
<evidence type="ECO:0000313" key="17">
    <source>
        <dbReference type="EnsemblMetazoa" id="HelroP94522"/>
    </source>
</evidence>
<evidence type="ECO:0000256" key="13">
    <source>
        <dbReference type="PIRSR" id="PIRSR604808-3"/>
    </source>
</evidence>
<dbReference type="GO" id="GO:0008270">
    <property type="term" value="F:zinc ion binding"/>
    <property type="evidence" value="ECO:0007669"/>
    <property type="project" value="UniProtKB-KW"/>
</dbReference>
<dbReference type="InterPro" id="IPR004808">
    <property type="entry name" value="AP_endonuc_1"/>
</dbReference>
<dbReference type="GO" id="GO:0008311">
    <property type="term" value="F:double-stranded DNA 3'-5' DNA exonuclease activity"/>
    <property type="evidence" value="ECO:0000318"/>
    <property type="project" value="GO_Central"/>
</dbReference>
<dbReference type="PANTHER" id="PTHR22748">
    <property type="entry name" value="AP ENDONUCLEASE"/>
    <property type="match status" value="1"/>
</dbReference>
<dbReference type="Gene3D" id="3.60.10.10">
    <property type="entry name" value="Endonuclease/exonuclease/phosphatase"/>
    <property type="match status" value="1"/>
</dbReference>
<dbReference type="Proteomes" id="UP000015101">
    <property type="component" value="Unassembled WGS sequence"/>
</dbReference>
<name>T1G917_HELRO</name>
<dbReference type="EMBL" id="KB096742">
    <property type="protein sequence ID" value="ESO02359.1"/>
    <property type="molecule type" value="Genomic_DNA"/>
</dbReference>
<sequence>MKKKTFKMIIATWNINGIRTTLSKTPLKKLFQELGCDVICLQETKITGDYLDGSTAIVEECNSYFSHSKVKSGYSGVAIFAKNNFTPVSAEEGLTGKLRANQNAPNSQVGNSGDDLTQFSDGLTQFSDDLNQFSDDELLALDGEGRCLMTEHIILDNEERERKLVIINVYCPRADPDRPERLSFKLRFYQLLQIRAEALLKSGRHVVIAGDINTIHKPIDHCDPASDQEFMEDPGRQWMDGFLRSSPTPSLPPQNNLLLPQLRQERQPKFVDLLRLFEPKTANLFTNWCSTTGARATNYGCRLDYIFADIEFASTYCTSCYIRPDIMGSDHCPVVAHFNCRVIPAERCPPLCSKYLPQFAGKQTKLSTYFVCGDLSSSQESCSGSGRGVSDFSSSSNFSIGSINDSYEKSNKHGSPLSITNNKRTLGGKCKKASNFKTDSKTIIKFLSREKLHANSETHSTSEIKTNFDESVDSLEDTKNRTNLIKDNLKITATSYFQSSSLMETKPPQSKPTKLNESWGKLLKGPPKSPYCTGHNEPCVLRTVKKEGPNKGKQFWVCCRPEGHKSNPAARCDYFLWIHGK</sequence>
<dbReference type="HOGENOM" id="CLU_010374_3_0_1"/>
<dbReference type="PROSITE" id="PS51999">
    <property type="entry name" value="ZF_GRF"/>
    <property type="match status" value="1"/>
</dbReference>
<evidence type="ECO:0000256" key="8">
    <source>
        <dbReference type="ARBA" id="ARBA00022833"/>
    </source>
</evidence>
<reference evidence="16 18" key="2">
    <citation type="journal article" date="2013" name="Nature">
        <title>Insights into bilaterian evolution from three spiralian genomes.</title>
        <authorList>
            <person name="Simakov O."/>
            <person name="Marletaz F."/>
            <person name="Cho S.J."/>
            <person name="Edsinger-Gonzales E."/>
            <person name="Havlak P."/>
            <person name="Hellsten U."/>
            <person name="Kuo D.H."/>
            <person name="Larsson T."/>
            <person name="Lv J."/>
            <person name="Arendt D."/>
            <person name="Savage R."/>
            <person name="Osoegawa K."/>
            <person name="de Jong P."/>
            <person name="Grimwood J."/>
            <person name="Chapman J.A."/>
            <person name="Shapiro H."/>
            <person name="Aerts A."/>
            <person name="Otillar R.P."/>
            <person name="Terry A.Y."/>
            <person name="Boore J.L."/>
            <person name="Grigoriev I.V."/>
            <person name="Lindberg D.R."/>
            <person name="Seaver E.C."/>
            <person name="Weisblat D.A."/>
            <person name="Putnam N.H."/>
            <person name="Rokhsar D.S."/>
        </authorList>
    </citation>
    <scope>NUCLEOTIDE SEQUENCE</scope>
</reference>
<dbReference type="SUPFAM" id="SSF56219">
    <property type="entry name" value="DNase I-like"/>
    <property type="match status" value="1"/>
</dbReference>
<feature type="active site" description="Proton donor/acceptor" evidence="11">
    <location>
        <position position="211"/>
    </location>
</feature>
<dbReference type="STRING" id="6412.T1G917"/>
<proteinExistence type="inferred from homology"/>
<dbReference type="EMBL" id="AMQM01000863">
    <property type="status" value="NOT_ANNOTATED_CDS"/>
    <property type="molecule type" value="Genomic_DNA"/>
</dbReference>
<evidence type="ECO:0000256" key="1">
    <source>
        <dbReference type="ARBA" id="ARBA00000493"/>
    </source>
</evidence>
<dbReference type="OrthoDB" id="391817at2759"/>
<dbReference type="PROSITE" id="PS51435">
    <property type="entry name" value="AP_NUCLEASE_F1_4"/>
    <property type="match status" value="1"/>
</dbReference>
<evidence type="ECO:0000313" key="16">
    <source>
        <dbReference type="EMBL" id="ESO02359.1"/>
    </source>
</evidence>
<feature type="binding site" evidence="12">
    <location>
        <position position="14"/>
    </location>
    <ligand>
        <name>Mg(2+)</name>
        <dbReference type="ChEBI" id="CHEBI:18420"/>
        <label>1</label>
    </ligand>
</feature>
<evidence type="ECO:0000256" key="11">
    <source>
        <dbReference type="PIRSR" id="PIRSR604808-1"/>
    </source>
</evidence>
<evidence type="ECO:0000256" key="9">
    <source>
        <dbReference type="ARBA" id="ARBA00022842"/>
    </source>
</evidence>
<evidence type="ECO:0000256" key="4">
    <source>
        <dbReference type="ARBA" id="ARBA00013541"/>
    </source>
</evidence>
<evidence type="ECO:0000256" key="7">
    <source>
        <dbReference type="ARBA" id="ARBA00022801"/>
    </source>
</evidence>
<evidence type="ECO:0000256" key="3">
    <source>
        <dbReference type="ARBA" id="ARBA00012115"/>
    </source>
</evidence>
<evidence type="ECO:0000256" key="12">
    <source>
        <dbReference type="PIRSR" id="PIRSR604808-2"/>
    </source>
</evidence>
<dbReference type="InterPro" id="IPR005135">
    <property type="entry name" value="Endo/exonuclease/phosphatase"/>
</dbReference>
<dbReference type="PANTHER" id="PTHR22748:SF4">
    <property type="entry name" value="DNA-(APURINIC OR APYRIMIDINIC SITE) ENDONUCLEASE 2"/>
    <property type="match status" value="1"/>
</dbReference>
<feature type="site" description="Interaction with DNA substrate" evidence="13">
    <location>
        <position position="331"/>
    </location>
</feature>
<feature type="active site" description="Proton acceptor" evidence="11">
    <location>
        <position position="331"/>
    </location>
</feature>
<keyword evidence="5 12" id="KW-0479">Metal-binding</keyword>
<dbReference type="CDD" id="cd09088">
    <property type="entry name" value="Ape2-like_AP-endo"/>
    <property type="match status" value="1"/>
</dbReference>
<dbReference type="OMA" id="SFWICPR"/>
<evidence type="ECO:0000313" key="18">
    <source>
        <dbReference type="Proteomes" id="UP000015101"/>
    </source>
</evidence>
<keyword evidence="10" id="KW-0539">Nucleus</keyword>
<feature type="domain" description="GRF-type" evidence="15">
    <location>
        <begin position="532"/>
        <end position="581"/>
    </location>
</feature>
<dbReference type="EnsemblMetazoa" id="HelroT94522">
    <property type="protein sequence ID" value="HelroP94522"/>
    <property type="gene ID" value="HelroG94522"/>
</dbReference>
<dbReference type="InterPro" id="IPR036691">
    <property type="entry name" value="Endo/exonu/phosph_ase_sf"/>
</dbReference>
<keyword evidence="6 14" id="KW-0863">Zinc-finger</keyword>
<dbReference type="KEGG" id="hro:HELRODRAFT_94522"/>
<keyword evidence="12" id="KW-0464">Manganese</keyword>
<comment type="similarity">
    <text evidence="2">Belongs to the DNA repair enzymes AP/ExoA family.</text>
</comment>
<keyword evidence="7" id="KW-0378">Hydrolase</keyword>
<comment type="cofactor">
    <cofactor evidence="12">
        <name>Mg(2+)</name>
        <dbReference type="ChEBI" id="CHEBI:18420"/>
    </cofactor>
    <cofactor evidence="12">
        <name>Mn(2+)</name>
        <dbReference type="ChEBI" id="CHEBI:29035"/>
    </cofactor>
    <text evidence="12">Probably binds two magnesium or manganese ions per subunit.</text>
</comment>
<evidence type="ECO:0000256" key="10">
    <source>
        <dbReference type="ARBA" id="ARBA00023242"/>
    </source>
</evidence>
<dbReference type="CTD" id="20217564"/>
<feature type="binding site" evidence="12">
    <location>
        <position position="213"/>
    </location>
    <ligand>
        <name>Mg(2+)</name>
        <dbReference type="ChEBI" id="CHEBI:18420"/>
        <label>1</label>
    </ligand>
</feature>
<feature type="binding site" evidence="12">
    <location>
        <position position="331"/>
    </location>
    <ligand>
        <name>Mg(2+)</name>
        <dbReference type="ChEBI" id="CHEBI:18420"/>
        <label>1</label>
    </ligand>
</feature>
<evidence type="ECO:0000256" key="14">
    <source>
        <dbReference type="PROSITE-ProRule" id="PRU01343"/>
    </source>
</evidence>
<dbReference type="GO" id="GO:0006284">
    <property type="term" value="P:base-excision repair"/>
    <property type="evidence" value="ECO:0000318"/>
    <property type="project" value="GO_Central"/>
</dbReference>
<dbReference type="Pfam" id="PF03372">
    <property type="entry name" value="Exo_endo_phos"/>
    <property type="match status" value="1"/>
</dbReference>
<dbReference type="FunFam" id="3.60.10.10:FF:000079">
    <property type="entry name" value="DNA-(apurinic or apyrimidinic site) lyase"/>
    <property type="match status" value="1"/>
</dbReference>
<keyword evidence="8" id="KW-0862">Zinc</keyword>